<comment type="caution">
    <text evidence="1">The sequence shown here is derived from an EMBL/GenBank/DDBJ whole genome shotgun (WGS) entry which is preliminary data.</text>
</comment>
<proteinExistence type="predicted"/>
<organism evidence="1 2">
    <name type="scientific">Paraburkholderia eburnea</name>
    <dbReference type="NCBI Taxonomy" id="1189126"/>
    <lineage>
        <taxon>Bacteria</taxon>
        <taxon>Pseudomonadati</taxon>
        <taxon>Pseudomonadota</taxon>
        <taxon>Betaproteobacteria</taxon>
        <taxon>Burkholderiales</taxon>
        <taxon>Burkholderiaceae</taxon>
        <taxon>Paraburkholderia</taxon>
    </lineage>
</organism>
<keyword evidence="2" id="KW-1185">Reference proteome</keyword>
<name>A0A2S4MFL4_9BURK</name>
<gene>
    <name evidence="1" type="ORF">B0G62_10396</name>
</gene>
<reference evidence="1 2" key="1">
    <citation type="submission" date="2018-01" db="EMBL/GenBank/DDBJ databases">
        <title>Genomic Encyclopedia of Type Strains, Phase III (KMG-III): the genomes of soil and plant-associated and newly described type strains.</title>
        <authorList>
            <person name="Whitman W."/>
        </authorList>
    </citation>
    <scope>NUCLEOTIDE SEQUENCE [LARGE SCALE GENOMIC DNA]</scope>
    <source>
        <strain evidence="1 2">JCM 18070</strain>
    </source>
</reference>
<dbReference type="EMBL" id="PQGA01000003">
    <property type="protein sequence ID" value="POR53524.1"/>
    <property type="molecule type" value="Genomic_DNA"/>
</dbReference>
<dbReference type="Proteomes" id="UP000237381">
    <property type="component" value="Unassembled WGS sequence"/>
</dbReference>
<dbReference type="RefSeq" id="WP_103703760.1">
    <property type="nucleotide sequence ID" value="NZ_PQGA01000003.1"/>
</dbReference>
<evidence type="ECO:0000313" key="1">
    <source>
        <dbReference type="EMBL" id="POR53524.1"/>
    </source>
</evidence>
<dbReference type="OrthoDB" id="9008958at2"/>
<evidence type="ECO:0000313" key="2">
    <source>
        <dbReference type="Proteomes" id="UP000237381"/>
    </source>
</evidence>
<protein>
    <submittedName>
        <fullName evidence="1">Uncharacterized protein</fullName>
    </submittedName>
</protein>
<accession>A0A2S4MFL4</accession>
<sequence length="76" mass="8589">MRVERVEAAQEAQEVLSVYETELRAWMSQWFDQAISRGFVRPPFILDDAKAQRLEGLFIAGLTPGEGAQAFFCTAH</sequence>
<dbReference type="AlphaFoldDB" id="A0A2S4MFL4"/>